<dbReference type="RefSeq" id="XP_007330706.1">
    <property type="nucleotide sequence ID" value="XM_007330644.1"/>
</dbReference>
<sequence>QPFLLPPSSLPVPLFLPPLSSSLPVQPSPAQPAPQHLSPLALSSPFPSHLHRPKYLTLYPSPSYPSFLSFLSQVYQRERQQRPWRLSLSSFSPLSLQLRHQQVLSQASLPLLSPLLFSPLQPQLQLQLSSPSPPPRPSRNLRRRRTRHYR</sequence>
<feature type="region of interest" description="Disordered" evidence="1">
    <location>
        <begin position="125"/>
        <end position="150"/>
    </location>
</feature>
<dbReference type="AlphaFoldDB" id="K5VWT7"/>
<evidence type="ECO:0000313" key="3">
    <source>
        <dbReference type="Proteomes" id="UP000008493"/>
    </source>
</evidence>
<proteinExistence type="predicted"/>
<evidence type="ECO:0000256" key="1">
    <source>
        <dbReference type="SAM" id="MobiDB-lite"/>
    </source>
</evidence>
<dbReference type="KEGG" id="abp:AGABI1DRAFT114474"/>
<evidence type="ECO:0000313" key="2">
    <source>
        <dbReference type="EMBL" id="EKM78939.1"/>
    </source>
</evidence>
<keyword evidence="3" id="KW-1185">Reference proteome</keyword>
<feature type="compositionally biased region" description="Basic residues" evidence="1">
    <location>
        <begin position="139"/>
        <end position="150"/>
    </location>
</feature>
<reference evidence="3" key="1">
    <citation type="journal article" date="2012" name="Proc. Natl. Acad. Sci. U.S.A.">
        <title>Genome sequence of the button mushroom Agaricus bisporus reveals mechanisms governing adaptation to a humic-rich ecological niche.</title>
        <authorList>
            <person name="Morin E."/>
            <person name="Kohler A."/>
            <person name="Baker A.R."/>
            <person name="Foulongne-Oriol M."/>
            <person name="Lombard V."/>
            <person name="Nagy L.G."/>
            <person name="Ohm R.A."/>
            <person name="Patyshakuliyeva A."/>
            <person name="Brun A."/>
            <person name="Aerts A.L."/>
            <person name="Bailey A.M."/>
            <person name="Billette C."/>
            <person name="Coutinho P.M."/>
            <person name="Deakin G."/>
            <person name="Doddapaneni H."/>
            <person name="Floudas D."/>
            <person name="Grimwood J."/>
            <person name="Hilden K."/>
            <person name="Kuees U."/>
            <person name="LaButti K.M."/>
            <person name="Lapidus A."/>
            <person name="Lindquist E.A."/>
            <person name="Lucas S.M."/>
            <person name="Murat C."/>
            <person name="Riley R.W."/>
            <person name="Salamov A.A."/>
            <person name="Schmutz J."/>
            <person name="Subramanian V."/>
            <person name="Woesten H.A.B."/>
            <person name="Xu J."/>
            <person name="Eastwood D.C."/>
            <person name="Foster G.D."/>
            <person name="Sonnenberg A.S."/>
            <person name="Cullen D."/>
            <person name="de Vries R.P."/>
            <person name="Lundell T."/>
            <person name="Hibbett D.S."/>
            <person name="Henrissat B."/>
            <person name="Burton K.S."/>
            <person name="Kerrigan R.W."/>
            <person name="Challen M.P."/>
            <person name="Grigoriev I.V."/>
            <person name="Martin F."/>
        </authorList>
    </citation>
    <scope>NUCLEOTIDE SEQUENCE [LARGE SCALE GENOMIC DNA]</scope>
    <source>
        <strain evidence="3">JB137-S8 / ATCC MYA-4627 / FGSC 10392</strain>
    </source>
</reference>
<dbReference type="GeneID" id="18824351"/>
<name>K5VWT7_AGABU</name>
<protein>
    <submittedName>
        <fullName evidence="2">Uncharacterized protein</fullName>
    </submittedName>
</protein>
<accession>K5VWT7</accession>
<feature type="non-terminal residue" evidence="2">
    <location>
        <position position="1"/>
    </location>
</feature>
<organism evidence="2 3">
    <name type="scientific">Agaricus bisporus var. burnettii (strain JB137-S8 / ATCC MYA-4627 / FGSC 10392)</name>
    <name type="common">White button mushroom</name>
    <dbReference type="NCBI Taxonomy" id="597362"/>
    <lineage>
        <taxon>Eukaryota</taxon>
        <taxon>Fungi</taxon>
        <taxon>Dikarya</taxon>
        <taxon>Basidiomycota</taxon>
        <taxon>Agaricomycotina</taxon>
        <taxon>Agaricomycetes</taxon>
        <taxon>Agaricomycetidae</taxon>
        <taxon>Agaricales</taxon>
        <taxon>Agaricineae</taxon>
        <taxon>Agaricaceae</taxon>
        <taxon>Agaricus</taxon>
    </lineage>
</organism>
<dbReference type="Proteomes" id="UP000008493">
    <property type="component" value="Unassembled WGS sequence"/>
</dbReference>
<dbReference type="InParanoid" id="K5VWT7"/>
<gene>
    <name evidence="2" type="ORF">AGABI1DRAFT_114474</name>
</gene>
<dbReference type="EMBL" id="JH971391">
    <property type="protein sequence ID" value="EKM78939.1"/>
    <property type="molecule type" value="Genomic_DNA"/>
</dbReference>
<dbReference type="HOGENOM" id="CLU_1744837_0_0_1"/>